<dbReference type="GO" id="GO:0006307">
    <property type="term" value="P:DNA alkylation repair"/>
    <property type="evidence" value="ECO:0007669"/>
    <property type="project" value="InterPro"/>
</dbReference>
<sequence>MVAHTNPILNTKIRTFQEQLLQTNKMTTIHGLDRSIVIDPIRFHLTLGVMTLVQDSAPHGDTEERSARTVSSALALLRSLKPQVDAILIGGSDGSGSGDIGLDVLLDAVDIMPGAKRATGKDMEGRAQSSSQRDELWANVMYLAPRETGDAGVKLRRIADLVHSKFKQEGYITETRPLKLHCTILNSSKRRPAHKRGPFSYSDILTANVLRPLLSAPSSSTTSTGMPSQTRFRNRSRANATRVSIDLPDTVRVRELALWVMGSRARDGAYVSVGGMRFGPTGMVGV</sequence>
<evidence type="ECO:0000313" key="2">
    <source>
        <dbReference type="EMBL" id="KAG5650753.1"/>
    </source>
</evidence>
<dbReference type="AlphaFoldDB" id="A0A9P7GIN6"/>
<proteinExistence type="predicted"/>
<feature type="region of interest" description="Disordered" evidence="1">
    <location>
        <begin position="216"/>
        <end position="239"/>
    </location>
</feature>
<evidence type="ECO:0000313" key="3">
    <source>
        <dbReference type="Proteomes" id="UP000717328"/>
    </source>
</evidence>
<evidence type="ECO:0000256" key="1">
    <source>
        <dbReference type="SAM" id="MobiDB-lite"/>
    </source>
</evidence>
<dbReference type="PANTHER" id="PTHR13360">
    <property type="entry name" value="ACTIVATING SIGNAL COINTEGRATOR 1 COMPLEX SUBUNIT 1"/>
    <property type="match status" value="1"/>
</dbReference>
<organism evidence="2 3">
    <name type="scientific">Sphagnurus paluster</name>
    <dbReference type="NCBI Taxonomy" id="117069"/>
    <lineage>
        <taxon>Eukaryota</taxon>
        <taxon>Fungi</taxon>
        <taxon>Dikarya</taxon>
        <taxon>Basidiomycota</taxon>
        <taxon>Agaricomycotina</taxon>
        <taxon>Agaricomycetes</taxon>
        <taxon>Agaricomycetidae</taxon>
        <taxon>Agaricales</taxon>
        <taxon>Tricholomatineae</taxon>
        <taxon>Lyophyllaceae</taxon>
        <taxon>Sphagnurus</taxon>
    </lineage>
</organism>
<feature type="compositionally biased region" description="Low complexity" evidence="1">
    <location>
        <begin position="216"/>
        <end position="228"/>
    </location>
</feature>
<dbReference type="GO" id="GO:0005634">
    <property type="term" value="C:nucleus"/>
    <property type="evidence" value="ECO:0007669"/>
    <property type="project" value="TreeGrafter"/>
</dbReference>
<accession>A0A9P7GIN6</accession>
<comment type="caution">
    <text evidence="2">The sequence shown here is derived from an EMBL/GenBank/DDBJ whole genome shotgun (WGS) entry which is preliminary data.</text>
</comment>
<dbReference type="GO" id="GO:0006355">
    <property type="term" value="P:regulation of DNA-templated transcription"/>
    <property type="evidence" value="ECO:0007669"/>
    <property type="project" value="TreeGrafter"/>
</dbReference>
<dbReference type="Proteomes" id="UP000717328">
    <property type="component" value="Unassembled WGS sequence"/>
</dbReference>
<keyword evidence="3" id="KW-1185">Reference proteome</keyword>
<gene>
    <name evidence="2" type="ORF">H0H81_011165</name>
</gene>
<dbReference type="OrthoDB" id="277832at2759"/>
<dbReference type="Gene3D" id="3.90.1140.10">
    <property type="entry name" value="Cyclic phosphodiesterase"/>
    <property type="match status" value="1"/>
</dbReference>
<reference evidence="2" key="1">
    <citation type="submission" date="2021-02" db="EMBL/GenBank/DDBJ databases">
        <authorList>
            <person name="Nieuwenhuis M."/>
            <person name="Van De Peppel L.J.J."/>
        </authorList>
    </citation>
    <scope>NUCLEOTIDE SEQUENCE</scope>
    <source>
        <strain evidence="2">D49</strain>
    </source>
</reference>
<reference evidence="2" key="2">
    <citation type="submission" date="2021-10" db="EMBL/GenBank/DDBJ databases">
        <title>Phylogenomics reveals ancestral predisposition of the termite-cultivated fungus Termitomyces towards a domesticated lifestyle.</title>
        <authorList>
            <person name="Auxier B."/>
            <person name="Grum-Grzhimaylo A."/>
            <person name="Cardenas M.E."/>
            <person name="Lodge J.D."/>
            <person name="Laessoe T."/>
            <person name="Pedersen O."/>
            <person name="Smith M.E."/>
            <person name="Kuyper T.W."/>
            <person name="Franco-Molano E.A."/>
            <person name="Baroni T.J."/>
            <person name="Aanen D.K."/>
        </authorList>
    </citation>
    <scope>NUCLEOTIDE SEQUENCE</scope>
    <source>
        <strain evidence="2">D49</strain>
    </source>
</reference>
<dbReference type="EMBL" id="JABCKI010000372">
    <property type="protein sequence ID" value="KAG5650753.1"/>
    <property type="molecule type" value="Genomic_DNA"/>
</dbReference>
<protein>
    <submittedName>
        <fullName evidence="2">Uncharacterized protein</fullName>
    </submittedName>
</protein>
<dbReference type="PANTHER" id="PTHR13360:SF1">
    <property type="entry name" value="ACTIVATING SIGNAL COINTEGRATOR 1 COMPLEX SUBUNIT 1"/>
    <property type="match status" value="1"/>
</dbReference>
<name>A0A9P7GIN6_9AGAR</name>
<dbReference type="InterPro" id="IPR009210">
    <property type="entry name" value="ASCC1"/>
</dbReference>